<proteinExistence type="predicted"/>
<reference evidence="1 2" key="1">
    <citation type="submission" date="2017-12" db="EMBL/GenBank/DDBJ databases">
        <title>Comparative genomics of Botrytis spp.</title>
        <authorList>
            <person name="Valero-Jimenez C.A."/>
            <person name="Tapia P."/>
            <person name="Veloso J."/>
            <person name="Silva-Moreno E."/>
            <person name="Staats M."/>
            <person name="Valdes J.H."/>
            <person name="Van Kan J.A.L."/>
        </authorList>
    </citation>
    <scope>NUCLEOTIDE SEQUENCE [LARGE SCALE GENOMIC DNA]</scope>
    <source>
        <strain evidence="1 2">Bp0003</strain>
    </source>
</reference>
<dbReference type="AlphaFoldDB" id="A0A4Z1FY59"/>
<gene>
    <name evidence="1" type="ORF">BPAE_0014g00260</name>
</gene>
<dbReference type="EMBL" id="PQXI01000014">
    <property type="protein sequence ID" value="TGO29475.1"/>
    <property type="molecule type" value="Genomic_DNA"/>
</dbReference>
<evidence type="ECO:0000313" key="2">
    <source>
        <dbReference type="Proteomes" id="UP000297910"/>
    </source>
</evidence>
<accession>A0A4Z1FY59</accession>
<evidence type="ECO:0000313" key="1">
    <source>
        <dbReference type="EMBL" id="TGO29475.1"/>
    </source>
</evidence>
<keyword evidence="2" id="KW-1185">Reference proteome</keyword>
<name>A0A4Z1FY59_9HELO</name>
<sequence length="61" mass="6687">MSKITHYLQEDLALTNGLRMGLGSQFLTHITIAMGIPSLVPLTTRPTTMAPCSWLHPNLPV</sequence>
<organism evidence="1 2">
    <name type="scientific">Botrytis paeoniae</name>
    <dbReference type="NCBI Taxonomy" id="278948"/>
    <lineage>
        <taxon>Eukaryota</taxon>
        <taxon>Fungi</taxon>
        <taxon>Dikarya</taxon>
        <taxon>Ascomycota</taxon>
        <taxon>Pezizomycotina</taxon>
        <taxon>Leotiomycetes</taxon>
        <taxon>Helotiales</taxon>
        <taxon>Sclerotiniaceae</taxon>
        <taxon>Botrytis</taxon>
    </lineage>
</organism>
<comment type="caution">
    <text evidence="1">The sequence shown here is derived from an EMBL/GenBank/DDBJ whole genome shotgun (WGS) entry which is preliminary data.</text>
</comment>
<dbReference type="Proteomes" id="UP000297910">
    <property type="component" value="Unassembled WGS sequence"/>
</dbReference>
<protein>
    <submittedName>
        <fullName evidence="1">Uncharacterized protein</fullName>
    </submittedName>
</protein>